<protein>
    <submittedName>
        <fullName evidence="3">Uncharacterized protein</fullName>
    </submittedName>
</protein>
<proteinExistence type="predicted"/>
<feature type="transmembrane region" description="Helical" evidence="1">
    <location>
        <begin position="306"/>
        <end position="327"/>
    </location>
</feature>
<dbReference type="EMBL" id="WNKQ01000007">
    <property type="protein sequence ID" value="KAF5850148.1"/>
    <property type="molecule type" value="Genomic_DNA"/>
</dbReference>
<evidence type="ECO:0000256" key="2">
    <source>
        <dbReference type="SAM" id="SignalP"/>
    </source>
</evidence>
<feature type="signal peptide" evidence="2">
    <location>
        <begin position="1"/>
        <end position="16"/>
    </location>
</feature>
<name>A0A8H5ZGQ7_COCSA</name>
<feature type="transmembrane region" description="Helical" evidence="1">
    <location>
        <begin position="202"/>
        <end position="220"/>
    </location>
</feature>
<dbReference type="Proteomes" id="UP000624244">
    <property type="component" value="Unassembled WGS sequence"/>
</dbReference>
<dbReference type="OMA" id="VFLRWDY"/>
<keyword evidence="2" id="KW-0732">Signal</keyword>
<keyword evidence="1" id="KW-0812">Transmembrane</keyword>
<evidence type="ECO:0000313" key="4">
    <source>
        <dbReference type="Proteomes" id="UP000624244"/>
    </source>
</evidence>
<organism evidence="3 4">
    <name type="scientific">Cochliobolus sativus</name>
    <name type="common">Common root rot and spot blotch fungus</name>
    <name type="synonym">Bipolaris sorokiniana</name>
    <dbReference type="NCBI Taxonomy" id="45130"/>
    <lineage>
        <taxon>Eukaryota</taxon>
        <taxon>Fungi</taxon>
        <taxon>Dikarya</taxon>
        <taxon>Ascomycota</taxon>
        <taxon>Pezizomycotina</taxon>
        <taxon>Dothideomycetes</taxon>
        <taxon>Pleosporomycetidae</taxon>
        <taxon>Pleosporales</taxon>
        <taxon>Pleosporineae</taxon>
        <taxon>Pleosporaceae</taxon>
        <taxon>Bipolaris</taxon>
    </lineage>
</organism>
<feature type="chain" id="PRO_5034047178" evidence="2">
    <location>
        <begin position="17"/>
        <end position="424"/>
    </location>
</feature>
<accession>A0A8H5ZGQ7</accession>
<feature type="transmembrane region" description="Helical" evidence="1">
    <location>
        <begin position="347"/>
        <end position="365"/>
    </location>
</feature>
<comment type="caution">
    <text evidence="3">The sequence shown here is derived from an EMBL/GenBank/DDBJ whole genome shotgun (WGS) entry which is preliminary data.</text>
</comment>
<keyword evidence="1" id="KW-1133">Transmembrane helix</keyword>
<gene>
    <name evidence="3" type="ORF">GGP41_002396</name>
</gene>
<feature type="transmembrane region" description="Helical" evidence="1">
    <location>
        <begin position="118"/>
        <end position="144"/>
    </location>
</feature>
<evidence type="ECO:0000313" key="3">
    <source>
        <dbReference type="EMBL" id="KAF5850148.1"/>
    </source>
</evidence>
<dbReference type="AlphaFoldDB" id="A0A8H5ZGQ7"/>
<feature type="transmembrane region" description="Helical" evidence="1">
    <location>
        <begin position="240"/>
        <end position="263"/>
    </location>
</feature>
<reference evidence="3" key="1">
    <citation type="submission" date="2019-11" db="EMBL/GenBank/DDBJ databases">
        <title>Bipolaris sorokiniana Genome sequencing.</title>
        <authorList>
            <person name="Wang H."/>
        </authorList>
    </citation>
    <scope>NUCLEOTIDE SEQUENCE</scope>
</reference>
<sequence length="424" mass="47279">MQFIAAIFCILLAVLGFKSLHLFATSNGLLGHLERIITNKSTPAGNPLRNLTTGGRFPRIDLQLNAVATFLLLSCEDYSEPDVNLVGFWFDLSWGPSWILIVLESFREYSQSRLMSWIAIPGLFIFNQSHAVFTSLYLAIRLLVAVPATTEESLMIDAIDVHAIPWSFLLGYILPISLMALPGVSIYNVNTQHMLASFYQQWHLYISMAHILLVTLWTHTGTMSRLEDEYFKTSLSTVRPIYALAFTMAVISVWVPILASFAIRALQRIRKAHPSSHKNLQLSSIFIPPSPWSNVKCKNAFEGGKWLLQWDGIVGGLSTAVWAIALYAEARSAAEPQEALGSFYMRLMWYMVLGGPIGVATGALWERDTLLTSLTLRSISLPVDFDNIDSPVGPRSTELHVTAFLAYIHAVDRDKPSRACLEAV</sequence>
<evidence type="ECO:0000256" key="1">
    <source>
        <dbReference type="SAM" id="Phobius"/>
    </source>
</evidence>
<feature type="transmembrane region" description="Helical" evidence="1">
    <location>
        <begin position="164"/>
        <end position="190"/>
    </location>
</feature>
<keyword evidence="1" id="KW-0472">Membrane</keyword>